<reference evidence="5 6" key="1">
    <citation type="submission" date="2015-12" db="EMBL/GenBank/DDBJ databases">
        <title>Diversity of Burkholderia near neighbor genomes.</title>
        <authorList>
            <person name="Sahl J."/>
            <person name="Wagner D."/>
            <person name="Keim P."/>
        </authorList>
    </citation>
    <scope>NUCLEOTIDE SEQUENCE [LARGE SCALE GENOMIC DNA]</scope>
    <source>
        <strain evidence="5 6">BDU6</strain>
    </source>
</reference>
<dbReference type="Pfam" id="PF01261">
    <property type="entry name" value="AP_endonuc_2"/>
    <property type="match status" value="1"/>
</dbReference>
<dbReference type="Proteomes" id="UP000062519">
    <property type="component" value="Chromosome 1"/>
</dbReference>
<accession>A0A1B4FDQ4</accession>
<dbReference type="EMBL" id="CP013386">
    <property type="protein sequence ID" value="AOJ01712.1"/>
    <property type="molecule type" value="Genomic_DNA"/>
</dbReference>
<dbReference type="GO" id="GO:0008903">
    <property type="term" value="F:hydroxypyruvate isomerase activity"/>
    <property type="evidence" value="ECO:0007669"/>
    <property type="project" value="TreeGrafter"/>
</dbReference>
<dbReference type="KEGG" id="buu:WS70_07625"/>
<dbReference type="InterPro" id="IPR013022">
    <property type="entry name" value="Xyl_isomerase-like_TIM-brl"/>
</dbReference>
<keyword evidence="5" id="KW-0670">Pyruvate</keyword>
<dbReference type="PIRSF" id="PIRSF006241">
    <property type="entry name" value="HyI"/>
    <property type="match status" value="1"/>
</dbReference>
<dbReference type="PANTHER" id="PTHR43489:SF6">
    <property type="entry name" value="HYDROXYPYRUVATE ISOMERASE-RELATED"/>
    <property type="match status" value="1"/>
</dbReference>
<dbReference type="PANTHER" id="PTHR43489">
    <property type="entry name" value="ISOMERASE"/>
    <property type="match status" value="1"/>
</dbReference>
<evidence type="ECO:0000259" key="4">
    <source>
        <dbReference type="Pfam" id="PF01261"/>
    </source>
</evidence>
<dbReference type="AlphaFoldDB" id="A0A1B4FDQ4"/>
<keyword evidence="1 2" id="KW-0413">Isomerase</keyword>
<dbReference type="RefSeq" id="WP_059597081.1">
    <property type="nucleotide sequence ID" value="NZ_CP013386.1"/>
</dbReference>
<dbReference type="InterPro" id="IPR026040">
    <property type="entry name" value="HyI-like"/>
</dbReference>
<dbReference type="InterPro" id="IPR053398">
    <property type="entry name" value="HPT_OtnI_isomerases"/>
</dbReference>
<proteinExistence type="inferred from homology"/>
<comment type="similarity">
    <text evidence="2">Belongs to the hyi family.</text>
</comment>
<evidence type="ECO:0000313" key="5">
    <source>
        <dbReference type="EMBL" id="AOJ01712.1"/>
    </source>
</evidence>
<dbReference type="NCBIfam" id="TIGR03234">
    <property type="entry name" value="OH-pyruv-isom"/>
    <property type="match status" value="1"/>
</dbReference>
<name>A0A1B4FDQ4_9BURK</name>
<dbReference type="GO" id="GO:0046487">
    <property type="term" value="P:glyoxylate metabolic process"/>
    <property type="evidence" value="ECO:0007669"/>
    <property type="project" value="TreeGrafter"/>
</dbReference>
<dbReference type="SUPFAM" id="SSF51658">
    <property type="entry name" value="Xylose isomerase-like"/>
    <property type="match status" value="1"/>
</dbReference>
<evidence type="ECO:0000256" key="1">
    <source>
        <dbReference type="ARBA" id="ARBA00023235"/>
    </source>
</evidence>
<sequence>MPKFAANLTMLFNEAPFLDRFKAAADAGFDAVEFLFPYPYAKEELAERLEANRLRLVLHNLPAGNWDQGERGIACLPDRVGEFRDGVGRAIEYAHALKVPQVNCLVGIPSASQKRDTTLVTIVENLRFAAAELKQAGIRLLVEPCNSYDIPGFALNRSADALDVIRAVGSDNLFLQYDIYHMQRMEGELAATIRQHIGSIAHVQLADNPGRHEPGTGEINYAYLFDLLDALGYDGYVGCEYKPRTTTAEGLGWRRRIAHVDAKHARSAA</sequence>
<evidence type="ECO:0000256" key="2">
    <source>
        <dbReference type="PIRNR" id="PIRNR006241"/>
    </source>
</evidence>
<dbReference type="NCBIfam" id="NF043033">
    <property type="entry name" value="OxoTetrIsom"/>
    <property type="match status" value="1"/>
</dbReference>
<dbReference type="InterPro" id="IPR036237">
    <property type="entry name" value="Xyl_isomerase-like_sf"/>
</dbReference>
<organism evidence="5 6">
    <name type="scientific">Burkholderia mayonis</name>
    <dbReference type="NCBI Taxonomy" id="1385591"/>
    <lineage>
        <taxon>Bacteria</taxon>
        <taxon>Pseudomonadati</taxon>
        <taxon>Pseudomonadota</taxon>
        <taxon>Betaproteobacteria</taxon>
        <taxon>Burkholderiales</taxon>
        <taxon>Burkholderiaceae</taxon>
        <taxon>Burkholderia</taxon>
        <taxon>pseudomallei group</taxon>
    </lineage>
</organism>
<evidence type="ECO:0000313" key="6">
    <source>
        <dbReference type="Proteomes" id="UP000062519"/>
    </source>
</evidence>
<feature type="active site" description="Proton donor/acceptor" evidence="3">
    <location>
        <position position="240"/>
    </location>
</feature>
<feature type="active site" description="Proton donor/acceptor" evidence="3">
    <location>
        <position position="143"/>
    </location>
</feature>
<dbReference type="Gene3D" id="3.20.20.150">
    <property type="entry name" value="Divalent-metal-dependent TIM barrel enzymes"/>
    <property type="match status" value="1"/>
</dbReference>
<dbReference type="InterPro" id="IPR017643">
    <property type="entry name" value="Hydroxypyruvate_isomerase"/>
</dbReference>
<protein>
    <submittedName>
        <fullName evidence="5">Hydroxypyruvate isomerase</fullName>
    </submittedName>
</protein>
<dbReference type="InterPro" id="IPR050417">
    <property type="entry name" value="Sugar_Epim/Isomerase"/>
</dbReference>
<dbReference type="FunFam" id="3.20.20.150:FF:000007">
    <property type="entry name" value="Hydroxypyruvate isomerase"/>
    <property type="match status" value="1"/>
</dbReference>
<feature type="domain" description="Xylose isomerase-like TIM barrel" evidence="4">
    <location>
        <begin position="21"/>
        <end position="256"/>
    </location>
</feature>
<evidence type="ECO:0000256" key="3">
    <source>
        <dbReference type="PIRSR" id="PIRSR006241-50"/>
    </source>
</evidence>
<keyword evidence="6" id="KW-1185">Reference proteome</keyword>
<gene>
    <name evidence="5" type="ORF">WS70_07625</name>
</gene>